<dbReference type="AlphaFoldDB" id="A0A0A9YW21"/>
<dbReference type="InterPro" id="IPR001876">
    <property type="entry name" value="Znf_RanBP2"/>
</dbReference>
<dbReference type="Gene3D" id="1.10.8.10">
    <property type="entry name" value="DNA helicase RuvA subunit, C-terminal domain"/>
    <property type="match status" value="1"/>
</dbReference>
<reference evidence="6" key="2">
    <citation type="submission" date="2014-07" db="EMBL/GenBank/DDBJ databases">
        <authorList>
            <person name="Hull J."/>
        </authorList>
    </citation>
    <scope>NUCLEOTIDE SEQUENCE</scope>
</reference>
<reference evidence="8" key="4">
    <citation type="journal article" date="2016" name="Gigascience">
        <title>De novo construction of an expanded transcriptome assembly for the western tarnished plant bug, Lygus hesperus.</title>
        <authorList>
            <person name="Tassone E.E."/>
            <person name="Geib S.M."/>
            <person name="Hall B."/>
            <person name="Fabrick J.A."/>
            <person name="Brent C.S."/>
            <person name="Hull J.J."/>
        </authorList>
    </citation>
    <scope>NUCLEOTIDE SEQUENCE</scope>
</reference>
<evidence type="ECO:0000313" key="6">
    <source>
        <dbReference type="EMBL" id="JAG35293.1"/>
    </source>
</evidence>
<dbReference type="EMBL" id="GDHC01003039">
    <property type="protein sequence ID" value="JAQ15590.1"/>
    <property type="molecule type" value="Transcribed_RNA"/>
</dbReference>
<feature type="domain" description="RanBP2-type" evidence="5">
    <location>
        <begin position="230"/>
        <end position="249"/>
    </location>
</feature>
<gene>
    <name evidence="6" type="primary">TAB3</name>
    <name evidence="6" type="ORF">CM83_35863</name>
    <name evidence="8" type="ORF">g.45740</name>
</gene>
<evidence type="ECO:0000256" key="1">
    <source>
        <dbReference type="ARBA" id="ARBA00022723"/>
    </source>
</evidence>
<reference evidence="6" key="1">
    <citation type="journal article" date="2014" name="PLoS ONE">
        <title>Transcriptome-Based Identification of ABC Transporters in the Western Tarnished Plant Bug Lygus hesperus.</title>
        <authorList>
            <person name="Hull J.J."/>
            <person name="Chaney K."/>
            <person name="Geib S.M."/>
            <person name="Fabrick J.A."/>
            <person name="Brent C.S."/>
            <person name="Walsh D."/>
            <person name="Lavine L.C."/>
        </authorList>
    </citation>
    <scope>NUCLEOTIDE SEQUENCE</scope>
</reference>
<name>A0A0A9YW21_LYGHE</name>
<dbReference type="SUPFAM" id="SSF90209">
    <property type="entry name" value="Ran binding protein zinc finger-like"/>
    <property type="match status" value="1"/>
</dbReference>
<sequence length="261" mass="29311">MAERPGKKNIQRSHLFFIYKQKYPNIPDQIVSHCIATAGGDEKATEELLESPEYSKYRLPKPNNVSLVDKSPEEACAGPLKASCRITRHVPPGLPKSPFPPLLTPSFNHGTSAVFNNFFNPIKEQPVANPDLLDRIERQLRNKRNLEVELNKHRKRHADLRTQIAKLKSSLDASRASDKIEKLTKDVNALRKDCAILNAEYNGLPIKSTAEVHITATNGGEGISWGTEAWHCEMCTFRNHHLLNQCETCCMPRINVGINAV</sequence>
<feature type="coiled-coil region" evidence="4">
    <location>
        <begin position="129"/>
        <end position="200"/>
    </location>
</feature>
<proteinExistence type="predicted"/>
<accession>A0A0A9YW21</accession>
<evidence type="ECO:0000313" key="8">
    <source>
        <dbReference type="EMBL" id="JAQ15590.1"/>
    </source>
</evidence>
<dbReference type="EMBL" id="GBRD01000073">
    <property type="protein sequence ID" value="JAG65748.1"/>
    <property type="molecule type" value="Transcribed_RNA"/>
</dbReference>
<evidence type="ECO:0000256" key="3">
    <source>
        <dbReference type="ARBA" id="ARBA00022833"/>
    </source>
</evidence>
<dbReference type="PROSITE" id="PS01358">
    <property type="entry name" value="ZF_RANBP2_1"/>
    <property type="match status" value="1"/>
</dbReference>
<keyword evidence="2" id="KW-0863">Zinc-finger</keyword>
<reference evidence="7" key="3">
    <citation type="submission" date="2014-09" db="EMBL/GenBank/DDBJ databases">
        <authorList>
            <person name="Magalhaes I.L.F."/>
            <person name="Oliveira U."/>
            <person name="Santos F.R."/>
            <person name="Vidigal T.H.D.A."/>
            <person name="Brescovit A.D."/>
            <person name="Santos A.J."/>
        </authorList>
    </citation>
    <scope>NUCLEOTIDE SEQUENCE</scope>
</reference>
<dbReference type="InterPro" id="IPR036443">
    <property type="entry name" value="Znf_RanBP2_sf"/>
</dbReference>
<evidence type="ECO:0000259" key="5">
    <source>
        <dbReference type="PROSITE" id="PS01358"/>
    </source>
</evidence>
<organism evidence="6">
    <name type="scientific">Lygus hesperus</name>
    <name type="common">Western plant bug</name>
    <dbReference type="NCBI Taxonomy" id="30085"/>
    <lineage>
        <taxon>Eukaryota</taxon>
        <taxon>Metazoa</taxon>
        <taxon>Ecdysozoa</taxon>
        <taxon>Arthropoda</taxon>
        <taxon>Hexapoda</taxon>
        <taxon>Insecta</taxon>
        <taxon>Pterygota</taxon>
        <taxon>Neoptera</taxon>
        <taxon>Paraneoptera</taxon>
        <taxon>Hemiptera</taxon>
        <taxon>Heteroptera</taxon>
        <taxon>Panheteroptera</taxon>
        <taxon>Cimicomorpha</taxon>
        <taxon>Miridae</taxon>
        <taxon>Mirini</taxon>
        <taxon>Lygus</taxon>
    </lineage>
</organism>
<keyword evidence="6" id="KW-0418">Kinase</keyword>
<dbReference type="EMBL" id="GBHO01008311">
    <property type="protein sequence ID" value="JAG35293.1"/>
    <property type="molecule type" value="Transcribed_RNA"/>
</dbReference>
<evidence type="ECO:0000256" key="4">
    <source>
        <dbReference type="SAM" id="Coils"/>
    </source>
</evidence>
<evidence type="ECO:0000313" key="7">
    <source>
        <dbReference type="EMBL" id="JAG65748.1"/>
    </source>
</evidence>
<evidence type="ECO:0000256" key="2">
    <source>
        <dbReference type="ARBA" id="ARBA00022771"/>
    </source>
</evidence>
<keyword evidence="3" id="KW-0862">Zinc</keyword>
<protein>
    <submittedName>
        <fullName evidence="6">TGF-beta-activated kinase 1 and MAP3K7-binding protein 3</fullName>
    </submittedName>
</protein>
<keyword evidence="1" id="KW-0479">Metal-binding</keyword>
<keyword evidence="6" id="KW-0808">Transferase</keyword>
<keyword evidence="4" id="KW-0175">Coiled coil</keyword>
<dbReference type="GO" id="GO:0008270">
    <property type="term" value="F:zinc ion binding"/>
    <property type="evidence" value="ECO:0007669"/>
    <property type="project" value="UniProtKB-KW"/>
</dbReference>
<dbReference type="GO" id="GO:0016301">
    <property type="term" value="F:kinase activity"/>
    <property type="evidence" value="ECO:0007669"/>
    <property type="project" value="UniProtKB-KW"/>
</dbReference>